<feature type="domain" description="N-acetyltransferase" evidence="3">
    <location>
        <begin position="1"/>
        <end position="80"/>
    </location>
</feature>
<name>A0A7V8SZQ7_9BACT</name>
<dbReference type="Gene3D" id="3.40.630.30">
    <property type="match status" value="1"/>
</dbReference>
<dbReference type="CDD" id="cd04301">
    <property type="entry name" value="NAT_SF"/>
    <property type="match status" value="1"/>
</dbReference>
<keyword evidence="5" id="KW-1185">Reference proteome</keyword>
<gene>
    <name evidence="4" type="ORF">HRJ53_25845</name>
</gene>
<dbReference type="InterPro" id="IPR050680">
    <property type="entry name" value="YpeA/RimI_acetyltransf"/>
</dbReference>
<feature type="non-terminal residue" evidence="4">
    <location>
        <position position="1"/>
    </location>
</feature>
<dbReference type="PROSITE" id="PS51186">
    <property type="entry name" value="GNAT"/>
    <property type="match status" value="1"/>
</dbReference>
<keyword evidence="2" id="KW-0012">Acyltransferase</keyword>
<evidence type="ECO:0000256" key="1">
    <source>
        <dbReference type="ARBA" id="ARBA00022679"/>
    </source>
</evidence>
<dbReference type="InterPro" id="IPR000182">
    <property type="entry name" value="GNAT_dom"/>
</dbReference>
<evidence type="ECO:0000313" key="5">
    <source>
        <dbReference type="Proteomes" id="UP000567293"/>
    </source>
</evidence>
<evidence type="ECO:0000256" key="2">
    <source>
        <dbReference type="ARBA" id="ARBA00023315"/>
    </source>
</evidence>
<proteinExistence type="predicted"/>
<dbReference type="GO" id="GO:0016747">
    <property type="term" value="F:acyltransferase activity, transferring groups other than amino-acyl groups"/>
    <property type="evidence" value="ECO:0007669"/>
    <property type="project" value="InterPro"/>
</dbReference>
<dbReference type="SUPFAM" id="SSF55729">
    <property type="entry name" value="Acyl-CoA N-acyltransferases (Nat)"/>
    <property type="match status" value="1"/>
</dbReference>
<dbReference type="PANTHER" id="PTHR43420">
    <property type="entry name" value="ACETYLTRANSFERASE"/>
    <property type="match status" value="1"/>
</dbReference>
<dbReference type="InterPro" id="IPR016181">
    <property type="entry name" value="Acyl_CoA_acyltransferase"/>
</dbReference>
<protein>
    <submittedName>
        <fullName evidence="4">GNAT family N-acetyltransferase</fullName>
    </submittedName>
</protein>
<sequence>EGHLRGMAVLPSMRGSGIASQLLSRAESELHQRKCTRITLDTTEPLLRAMRFYEKHGYRRSGKTKDFFGMPLIEYQKALL</sequence>
<evidence type="ECO:0000313" key="4">
    <source>
        <dbReference type="EMBL" id="MBA0088424.1"/>
    </source>
</evidence>
<evidence type="ECO:0000259" key="3">
    <source>
        <dbReference type="PROSITE" id="PS51186"/>
    </source>
</evidence>
<organism evidence="4 5">
    <name type="scientific">Candidatus Acidiferrum panamense</name>
    <dbReference type="NCBI Taxonomy" id="2741543"/>
    <lineage>
        <taxon>Bacteria</taxon>
        <taxon>Pseudomonadati</taxon>
        <taxon>Acidobacteriota</taxon>
        <taxon>Terriglobia</taxon>
        <taxon>Candidatus Acidiferrales</taxon>
        <taxon>Candidatus Acidiferrum</taxon>
    </lineage>
</organism>
<dbReference type="Proteomes" id="UP000567293">
    <property type="component" value="Unassembled WGS sequence"/>
</dbReference>
<comment type="caution">
    <text evidence="4">The sequence shown here is derived from an EMBL/GenBank/DDBJ whole genome shotgun (WGS) entry which is preliminary data.</text>
</comment>
<keyword evidence="1" id="KW-0808">Transferase</keyword>
<accession>A0A7V8SZQ7</accession>
<dbReference type="Pfam" id="PF00583">
    <property type="entry name" value="Acetyltransf_1"/>
    <property type="match status" value="1"/>
</dbReference>
<dbReference type="EMBL" id="JACDQQ010002492">
    <property type="protein sequence ID" value="MBA0088424.1"/>
    <property type="molecule type" value="Genomic_DNA"/>
</dbReference>
<dbReference type="AlphaFoldDB" id="A0A7V8SZQ7"/>
<reference evidence="4" key="1">
    <citation type="submission" date="2020-06" db="EMBL/GenBank/DDBJ databases">
        <title>Legume-microbial interactions unlock mineral nutrients during tropical forest succession.</title>
        <authorList>
            <person name="Epihov D.Z."/>
        </authorList>
    </citation>
    <scope>NUCLEOTIDE SEQUENCE [LARGE SCALE GENOMIC DNA]</scope>
    <source>
        <strain evidence="4">Pan2503</strain>
    </source>
</reference>